<reference evidence="3" key="4">
    <citation type="submission" date="2015-06" db="UniProtKB">
        <authorList>
            <consortium name="EnsemblMetazoa"/>
        </authorList>
    </citation>
    <scope>IDENTIFICATION</scope>
</reference>
<feature type="compositionally biased region" description="Basic residues" evidence="1">
    <location>
        <begin position="203"/>
        <end position="215"/>
    </location>
</feature>
<proteinExistence type="predicted"/>
<feature type="compositionally biased region" description="Gly residues" evidence="1">
    <location>
        <begin position="126"/>
        <end position="138"/>
    </location>
</feature>
<dbReference type="Pfam" id="PF08524">
    <property type="entry name" value="rRNA_processing"/>
    <property type="match status" value="1"/>
</dbReference>
<reference evidence="2 4" key="1">
    <citation type="journal article" date="2010" name="BMC Genomics">
        <title>Combination of measures distinguishes pre-miRNAs from other stem-loops in the genome of the newly sequenced Anopheles darlingi.</title>
        <authorList>
            <person name="Mendes N.D."/>
            <person name="Freitas A.T."/>
            <person name="Vasconcelos A.T."/>
            <person name="Sagot M.F."/>
        </authorList>
    </citation>
    <scope>NUCLEOTIDE SEQUENCE</scope>
</reference>
<keyword evidence="4" id="KW-1185">Reference proteome</keyword>
<dbReference type="Proteomes" id="UP000000673">
    <property type="component" value="Unassembled WGS sequence"/>
</dbReference>
<reference evidence="2" key="3">
    <citation type="journal article" date="2013" name="Nucleic Acids Res.">
        <title>The genome of Anopheles darlingi, the main neotropical malaria vector.</title>
        <authorList>
            <person name="Marinotti O."/>
            <person name="Cerqueira G.C."/>
            <person name="de Almeida L.G."/>
            <person name="Ferro M.I."/>
            <person name="Loreto E.L."/>
            <person name="Zaha A."/>
            <person name="Teixeira S.M."/>
            <person name="Wespiser A.R."/>
            <person name="Almeida E Silva A."/>
            <person name="Schlindwein A.D."/>
            <person name="Pacheco A.C."/>
            <person name="Silva A.L."/>
            <person name="Graveley B.R."/>
            <person name="Walenz B.P."/>
            <person name="Lima Bde A."/>
            <person name="Ribeiro C.A."/>
            <person name="Nunes-Silva C.G."/>
            <person name="de Carvalho C.R."/>
            <person name="Soares C.M."/>
            <person name="de Menezes C.B."/>
            <person name="Matiolli C."/>
            <person name="Caffrey D."/>
            <person name="Araujo D.A."/>
            <person name="de Oliveira D.M."/>
            <person name="Golenbock D."/>
            <person name="Grisard E.C."/>
            <person name="Fantinatti-Garboggini F."/>
            <person name="de Carvalho F.M."/>
            <person name="Barcellos F.G."/>
            <person name="Prosdocimi F."/>
            <person name="May G."/>
            <person name="Azevedo Junior G.M."/>
            <person name="Guimaraes G.M."/>
            <person name="Goldman G.H."/>
            <person name="Padilha I.Q."/>
            <person name="Batista Jda S."/>
            <person name="Ferro J.A."/>
            <person name="Ribeiro J.M."/>
            <person name="Fietto J.L."/>
            <person name="Dabbas K.M."/>
            <person name="Cerdeira L."/>
            <person name="Agnez-Lima L.F."/>
            <person name="Brocchi M."/>
            <person name="de Carvalho M.O."/>
            <person name="Teixeira Mde M."/>
            <person name="Diniz Maia Mde M."/>
            <person name="Goldman M.H."/>
            <person name="Cruz Schneider M.P."/>
            <person name="Felipe M.S."/>
            <person name="Hungria M."/>
            <person name="Nicolas M.F."/>
            <person name="Pereira M."/>
            <person name="Montes M.A."/>
            <person name="Cantao M.E."/>
            <person name="Vincentz M."/>
            <person name="Rafael M.S."/>
            <person name="Silverman N."/>
            <person name="Stoco P.H."/>
            <person name="Souza R.C."/>
            <person name="Vicentini R."/>
            <person name="Gazzinelli R.T."/>
            <person name="Neves Rde O."/>
            <person name="Silva R."/>
            <person name="Astolfi-Filho S."/>
            <person name="Maciel T.E."/>
            <person name="Urmenyi T.P."/>
            <person name="Tadei W.P."/>
            <person name="Camargo E.P."/>
            <person name="de Vasconcelos A.T."/>
        </authorList>
    </citation>
    <scope>NUCLEOTIDE SEQUENCE</scope>
</reference>
<protein>
    <recommendedName>
        <fullName evidence="5">Thyroid transcription factor 1-associated protein 26</fullName>
    </recommendedName>
</protein>
<dbReference type="AlphaFoldDB" id="W5J7Z0"/>
<evidence type="ECO:0008006" key="5">
    <source>
        <dbReference type="Google" id="ProtNLM"/>
    </source>
</evidence>
<dbReference type="VEuPathDB" id="VectorBase:ADAC008299"/>
<evidence type="ECO:0000313" key="4">
    <source>
        <dbReference type="Proteomes" id="UP000000673"/>
    </source>
</evidence>
<feature type="compositionally biased region" description="Basic and acidic residues" evidence="1">
    <location>
        <begin position="94"/>
        <end position="110"/>
    </location>
</feature>
<evidence type="ECO:0000313" key="2">
    <source>
        <dbReference type="EMBL" id="ETN60091.1"/>
    </source>
</evidence>
<feature type="compositionally biased region" description="Basic and acidic residues" evidence="1">
    <location>
        <begin position="1"/>
        <end position="44"/>
    </location>
</feature>
<dbReference type="InterPro" id="IPR013730">
    <property type="entry name" value="Fyv7/TAP26"/>
</dbReference>
<gene>
    <name evidence="2" type="ORF">AND_008299</name>
</gene>
<evidence type="ECO:0000313" key="3">
    <source>
        <dbReference type="EnsemblMetazoa" id="ADAC008299-PA"/>
    </source>
</evidence>
<organism evidence="2">
    <name type="scientific">Anopheles darlingi</name>
    <name type="common">Mosquito</name>
    <dbReference type="NCBI Taxonomy" id="43151"/>
    <lineage>
        <taxon>Eukaryota</taxon>
        <taxon>Metazoa</taxon>
        <taxon>Ecdysozoa</taxon>
        <taxon>Arthropoda</taxon>
        <taxon>Hexapoda</taxon>
        <taxon>Insecta</taxon>
        <taxon>Pterygota</taxon>
        <taxon>Neoptera</taxon>
        <taxon>Endopterygota</taxon>
        <taxon>Diptera</taxon>
        <taxon>Nematocera</taxon>
        <taxon>Culicoidea</taxon>
        <taxon>Culicidae</taxon>
        <taxon>Anophelinae</taxon>
        <taxon>Anopheles</taxon>
    </lineage>
</organism>
<feature type="region of interest" description="Disordered" evidence="1">
    <location>
        <begin position="191"/>
        <end position="221"/>
    </location>
</feature>
<evidence type="ECO:0000256" key="1">
    <source>
        <dbReference type="SAM" id="MobiDB-lite"/>
    </source>
</evidence>
<feature type="compositionally biased region" description="Basic and acidic residues" evidence="1">
    <location>
        <begin position="191"/>
        <end position="202"/>
    </location>
</feature>
<dbReference type="VEuPathDB" id="VectorBase:ADAR2_009825"/>
<accession>W5J7Z0</accession>
<reference evidence="2" key="2">
    <citation type="submission" date="2010-05" db="EMBL/GenBank/DDBJ databases">
        <authorList>
            <person name="Almeida L.G."/>
            <person name="Nicolas M.F."/>
            <person name="Souza R.C."/>
            <person name="Vasconcelos A.T.R."/>
        </authorList>
    </citation>
    <scope>NUCLEOTIDE SEQUENCE</scope>
</reference>
<dbReference type="EnsemblMetazoa" id="ADAC008299-RA">
    <property type="protein sequence ID" value="ADAC008299-PA"/>
    <property type="gene ID" value="ADAC008299"/>
</dbReference>
<feature type="compositionally biased region" description="Polar residues" evidence="1">
    <location>
        <begin position="149"/>
        <end position="159"/>
    </location>
</feature>
<sequence length="238" mass="26909">MDHLAGIKAHREVENRDRAAKGKSFFRDVPESEKRKNFQPRGDEAGSASKRAGVPGVKRNNFFKPKPNAHQHKPGGQGGNQQGKGHYKHASKAYSKDQAKGGGREQERSNGNKRQHRDRDDRSGRDGGGGNRKGGGPPEGQRSERSAPSLKQPTGNEQLFSCKPEKLNYCLAPERLEAQAQASKHFERLEREKEFQRRNEERKRHHQLMTKKTRKGQPVMQGRMELLFEKIQKSVLGC</sequence>
<dbReference type="HOGENOM" id="CLU_1166698_0_0_1"/>
<name>W5J7Z0_ANODA</name>
<feature type="region of interest" description="Disordered" evidence="1">
    <location>
        <begin position="1"/>
        <end position="160"/>
    </location>
</feature>
<dbReference type="EMBL" id="ADMH02001980">
    <property type="protein sequence ID" value="ETN60091.1"/>
    <property type="molecule type" value="Genomic_DNA"/>
</dbReference>